<reference evidence="2" key="1">
    <citation type="journal article" date="2023" name="Nat. Plants">
        <title>Single-cell RNA sequencing provides a high-resolution roadmap for understanding the multicellular compartmentation of specialized metabolism.</title>
        <authorList>
            <person name="Sun S."/>
            <person name="Shen X."/>
            <person name="Li Y."/>
            <person name="Li Y."/>
            <person name="Wang S."/>
            <person name="Li R."/>
            <person name="Zhang H."/>
            <person name="Shen G."/>
            <person name="Guo B."/>
            <person name="Wei J."/>
            <person name="Xu J."/>
            <person name="St-Pierre B."/>
            <person name="Chen S."/>
            <person name="Sun C."/>
        </authorList>
    </citation>
    <scope>NUCLEOTIDE SEQUENCE [LARGE SCALE GENOMIC DNA]</scope>
</reference>
<comment type="caution">
    <text evidence="1">The sequence shown here is derived from an EMBL/GenBank/DDBJ whole genome shotgun (WGS) entry which is preliminary data.</text>
</comment>
<name>A0ACC0BNZ9_CATRO</name>
<dbReference type="Proteomes" id="UP001060085">
    <property type="component" value="Linkage Group LG03"/>
</dbReference>
<protein>
    <submittedName>
        <fullName evidence="1">Uncharacterized protein</fullName>
    </submittedName>
</protein>
<sequence>MKGGGAGFFKLFSFADRIDVALMTAGTIGAVGNGLTRPLMTVIFGQLINSTGDNIASESALHEVGKVSLRFVYLAIFAGITSFIQVSCWMVAGERQATRIRVTYLKTILRQEIGFFDTETSTGEVIGRISGDTILIQEAMGEKVGKFIEFATTFVGGFITAFAKGWLLALVLTACLPVSILPRGCMSLFMSKMSGNAQAAYAEAGNVLEQTVGGIRTVASFTGEKLAIQKYNNKLEKAHRNTVNQGLVLGLGFGSFSLFLFSLYGFPIWYGSKLIIEKGYSAGDVINVLFSITIGGMSLAQAPPCVTAFEAGQAAAFKMFETIKRKPQIDAYNTSGIVLKDMKGEIELKDVYFRYPARSEVQIFAGFSLHVPSGTTAALVGHSGSGKSTVINGVNLKELPLGWLREKMGLVSQEPVLFATTIKENILYGKANATESEIRTAIMLANAAEFIDKLPQGLDTMVGEYGTQLSGGQKQRIAIARAIIKNPKILLLDEASSALDSESERIIQNALENVMSNRTTVIVAHRLTTIRNADLIAVVQTGTLVEQGTHDELSKDPNGAYSQLVRLQQGPTQIEKWQSKDKPDGTIDVDDNLSWSSTQEMSIRKSTSKGSSRSFRLCRDAPGIVEIQETETGNGAKVVDTRNLLVKHKKSLMARVAKLHKPETPELLLGSVAASAHGVTLPLLGLLLSKSISIMYKPPHELSKDAKILSLFYVGLGIITLLAIPMKSYCLGVAGAKLVQRIRSMSFKKVVHQEISWFDDPKNSSGAVSARLSSDASSFRSLVGDALALIVHNIATVMAGLIMAFAANWRLAFTILAPIPLIGLQQFLQFKFVQGFTGDVKAMYEEASQLASDAVGSIRTVASLCAEEKVVEMYKRKCKAPFKRGVKVGILSGAGLGFGNLAFHCSNAFCFYISAVLVTHGQATFGEVFKVFFALILSAIAVSQSIALAPDFNKVLDSAASVFQILDSKQKIDSSSEKGLTPTTVRGDIELQHLSFKYPTRPDIQIFQDLCLTIPSGKTVALVGESGSGKSTVIGLIERFYDPDSGYIYLDSLDLKTLKISWLRQQIGLVSQEPLLFNETIRTNIAYGKQGEISSEEEIVAAAKISNAHDFISALPNGYETFVGERGVQLSGGQKQRIAIARAILKDPKILLLDEATSALDAASERVVQDALDKAMINRTSVVVAHRLSTIRGADVIAVMKNGMIAEMGRHEELMNIVNGVYASFVALQSNAVSELSG</sequence>
<evidence type="ECO:0000313" key="2">
    <source>
        <dbReference type="Proteomes" id="UP001060085"/>
    </source>
</evidence>
<organism evidence="1 2">
    <name type="scientific">Catharanthus roseus</name>
    <name type="common">Madagascar periwinkle</name>
    <name type="synonym">Vinca rosea</name>
    <dbReference type="NCBI Taxonomy" id="4058"/>
    <lineage>
        <taxon>Eukaryota</taxon>
        <taxon>Viridiplantae</taxon>
        <taxon>Streptophyta</taxon>
        <taxon>Embryophyta</taxon>
        <taxon>Tracheophyta</taxon>
        <taxon>Spermatophyta</taxon>
        <taxon>Magnoliopsida</taxon>
        <taxon>eudicotyledons</taxon>
        <taxon>Gunneridae</taxon>
        <taxon>Pentapetalae</taxon>
        <taxon>asterids</taxon>
        <taxon>lamiids</taxon>
        <taxon>Gentianales</taxon>
        <taxon>Apocynaceae</taxon>
        <taxon>Rauvolfioideae</taxon>
        <taxon>Vinceae</taxon>
        <taxon>Catharanthinae</taxon>
        <taxon>Catharanthus</taxon>
    </lineage>
</organism>
<keyword evidence="2" id="KW-1185">Reference proteome</keyword>
<accession>A0ACC0BNZ9</accession>
<gene>
    <name evidence="1" type="ORF">M9H77_14707</name>
</gene>
<proteinExistence type="predicted"/>
<dbReference type="EMBL" id="CM044703">
    <property type="protein sequence ID" value="KAI5674343.1"/>
    <property type="molecule type" value="Genomic_DNA"/>
</dbReference>
<evidence type="ECO:0000313" key="1">
    <source>
        <dbReference type="EMBL" id="KAI5674343.1"/>
    </source>
</evidence>